<dbReference type="RefSeq" id="WP_311951054.1">
    <property type="nucleotide sequence ID" value="NZ_JAVLVU010000001.1"/>
</dbReference>
<comment type="caution">
    <text evidence="1">The sequence shown here is derived from an EMBL/GenBank/DDBJ whole genome shotgun (WGS) entry which is preliminary data.</text>
</comment>
<keyword evidence="2" id="KW-1185">Reference proteome</keyword>
<evidence type="ECO:0000313" key="1">
    <source>
        <dbReference type="EMBL" id="MDT3403761.1"/>
    </source>
</evidence>
<gene>
    <name evidence="1" type="ORF">QE417_002833</name>
</gene>
<sequence>MITLTRHEMYELVWQQPITKIAEKYVISDVGFRKACLRMNIPVPNAGYWSKIYAGQKMKPPELPAKFKGKDYLGLELRDAGQAVKTPSKLNKAAKSLSAQQLPFRVPERLTRPHPMIVAAKASLAKLRDRLHPGMEVTAKGELDIRVTPAKVNRALRFMDTFVKCIYARGHTITNDDTGTYVVIKRIRLKVTFRERTSRVAVTDNPFKSIEWHPNGKLAFRLEGRLRAEWFDGKTRLLEEQLANILAKLELVAGQEEEHALKLKYLQEEREREQLRRVERERRQREERTSLKQLLTNTGRWEKAEKIRQYAVYYGDVDHLVPGQTDQAIC</sequence>
<accession>A0ABU3GWC1</accession>
<dbReference type="EMBL" id="JAVLVU010000001">
    <property type="protein sequence ID" value="MDT3403761.1"/>
    <property type="molecule type" value="Genomic_DNA"/>
</dbReference>
<evidence type="ECO:0000313" key="2">
    <source>
        <dbReference type="Proteomes" id="UP001258315"/>
    </source>
</evidence>
<dbReference type="Proteomes" id="UP001258315">
    <property type="component" value="Unassembled WGS sequence"/>
</dbReference>
<name>A0ABU3GWC1_9SPHI</name>
<protein>
    <submittedName>
        <fullName evidence="1">Uncharacterized protein</fullName>
    </submittedName>
</protein>
<proteinExistence type="predicted"/>
<reference evidence="2" key="1">
    <citation type="submission" date="2023-07" db="EMBL/GenBank/DDBJ databases">
        <title>Functional and genomic diversity of the sorghum phyllosphere microbiome.</title>
        <authorList>
            <person name="Shade A."/>
        </authorList>
    </citation>
    <scope>NUCLEOTIDE SEQUENCE [LARGE SCALE GENOMIC DNA]</scope>
    <source>
        <strain evidence="2">SORGH_AS_0422</strain>
    </source>
</reference>
<organism evidence="1 2">
    <name type="scientific">Mucilaginibacter terrae</name>
    <dbReference type="NCBI Taxonomy" id="1955052"/>
    <lineage>
        <taxon>Bacteria</taxon>
        <taxon>Pseudomonadati</taxon>
        <taxon>Bacteroidota</taxon>
        <taxon>Sphingobacteriia</taxon>
        <taxon>Sphingobacteriales</taxon>
        <taxon>Sphingobacteriaceae</taxon>
        <taxon>Mucilaginibacter</taxon>
    </lineage>
</organism>